<proteinExistence type="predicted"/>
<dbReference type="EMBL" id="HBUF01681719">
    <property type="protein sequence ID" value="CAG6792459.1"/>
    <property type="molecule type" value="Transcribed_RNA"/>
</dbReference>
<feature type="compositionally biased region" description="Low complexity" evidence="1">
    <location>
        <begin position="132"/>
        <end position="148"/>
    </location>
</feature>
<evidence type="ECO:0000256" key="2">
    <source>
        <dbReference type="SAM" id="SignalP"/>
    </source>
</evidence>
<sequence length="767" mass="89981">MLEKYRVVLVFTTLLIQQVLMLKADFTTISVSDAIADYYKKIKLCEENKNFNDSQSDIAIHSLNSLRDIGDHVSDQEELPNILIRTTYDKRLVPKVRRPAGYHRNILLNTSASPLPKVTRTAEVTSKRKTTTEVPSTKTTTEVSSTKTTRFEPTTVRMTSGDETTTWVTPWRITPYANYDSEHERAVQREFPHRKKMMDDIIQKHIRKLRNISSAISYSSESVPSSCECHAGNWSESYNFWEKWKQKQCKPKYLNLQYGLNSEGTEFRTTGEENDNSESSSREFKKKRKYLRGKLKRKGKAKEYSESYDTEHELHNGRKVYPQQMGHLQPMGYPQQIGYVPQMGYVPHLGYPPQMGYAPPMGYPPVMGHPYYPYPMPQYNQHAQYNNPTHVDALSKKLEELHNEIKELKRSTTTNMWEQYLKLKDKFETTTSALTKSREITTIQDRFHNYRKMEKQEPYFSKLVPNVENSYHRRPYRTDEMGGYANQNLRTRDYLYQRNLKDKEYSPVEYGTARRTWFSYQRYSRTEPQDIVTHITNYLYRKPSDHAQNAPQFNKLDQTIQVQRKIVDATGLTLLRRSYRVNITSVPPFINQSPVKQYMQYAKQTENINPASSIAPRVTFTRPVPAQTETTIFPIQSKTENDAEVYRKYKELYEFPDYNSEKRRILRAKEKAMKRKLYAARGAVYDEDPPRITTRPSTTTCSKFYFKNKMEYYKWMFDDKSLSADTPTATPFNNAPTFNLANEAGQRKYLKWMFGDKSLEIDPISNI</sequence>
<accession>A0A8D9BW02</accession>
<keyword evidence="2" id="KW-0732">Signal</keyword>
<reference evidence="3" key="1">
    <citation type="submission" date="2021-05" db="EMBL/GenBank/DDBJ databases">
        <authorList>
            <person name="Alioto T."/>
            <person name="Alioto T."/>
            <person name="Gomez Garrido J."/>
        </authorList>
    </citation>
    <scope>NUCLEOTIDE SEQUENCE</scope>
</reference>
<feature type="chain" id="PRO_5035703895" evidence="2">
    <location>
        <begin position="25"/>
        <end position="767"/>
    </location>
</feature>
<feature type="signal peptide" evidence="2">
    <location>
        <begin position="1"/>
        <end position="24"/>
    </location>
</feature>
<name>A0A8D9BW02_9HEMI</name>
<feature type="region of interest" description="Disordered" evidence="1">
    <location>
        <begin position="266"/>
        <end position="286"/>
    </location>
</feature>
<dbReference type="EMBL" id="HBUF01681722">
    <property type="protein sequence ID" value="CAG6792468.1"/>
    <property type="molecule type" value="Transcribed_RNA"/>
</dbReference>
<feature type="region of interest" description="Disordered" evidence="1">
    <location>
        <begin position="118"/>
        <end position="149"/>
    </location>
</feature>
<protein>
    <submittedName>
        <fullName evidence="3">Uncharacterized protein</fullName>
    </submittedName>
</protein>
<dbReference type="AlphaFoldDB" id="A0A8D9BW02"/>
<dbReference type="EMBL" id="HBUF01681720">
    <property type="protein sequence ID" value="CAG6792462.1"/>
    <property type="molecule type" value="Transcribed_RNA"/>
</dbReference>
<evidence type="ECO:0000256" key="1">
    <source>
        <dbReference type="SAM" id="MobiDB-lite"/>
    </source>
</evidence>
<evidence type="ECO:0000313" key="3">
    <source>
        <dbReference type="EMBL" id="CAG6792468.1"/>
    </source>
</evidence>
<organism evidence="3">
    <name type="scientific">Cacopsylla melanoneura</name>
    <dbReference type="NCBI Taxonomy" id="428564"/>
    <lineage>
        <taxon>Eukaryota</taxon>
        <taxon>Metazoa</taxon>
        <taxon>Ecdysozoa</taxon>
        <taxon>Arthropoda</taxon>
        <taxon>Hexapoda</taxon>
        <taxon>Insecta</taxon>
        <taxon>Pterygota</taxon>
        <taxon>Neoptera</taxon>
        <taxon>Paraneoptera</taxon>
        <taxon>Hemiptera</taxon>
        <taxon>Sternorrhyncha</taxon>
        <taxon>Psylloidea</taxon>
        <taxon>Psyllidae</taxon>
        <taxon>Psyllinae</taxon>
        <taxon>Cacopsylla</taxon>
    </lineage>
</organism>